<evidence type="ECO:0000256" key="4">
    <source>
        <dbReference type="PIRNR" id="PIRNR005690"/>
    </source>
</evidence>
<evidence type="ECO:0000256" key="5">
    <source>
        <dbReference type="SAM" id="Phobius"/>
    </source>
</evidence>
<evidence type="ECO:0000256" key="2">
    <source>
        <dbReference type="ARBA" id="ARBA00005278"/>
    </source>
</evidence>
<dbReference type="AlphaFoldDB" id="A0A1H3U772"/>
<dbReference type="PANTHER" id="PTHR22550">
    <property type="entry name" value="SPORE GERMINATION PROTEIN"/>
    <property type="match status" value="1"/>
</dbReference>
<feature type="transmembrane region" description="Helical" evidence="5">
    <location>
        <begin position="363"/>
        <end position="383"/>
    </location>
</feature>
<feature type="transmembrane region" description="Helical" evidence="5">
    <location>
        <begin position="339"/>
        <end position="357"/>
    </location>
</feature>
<name>A0A1H3U772_9BACI</name>
<evidence type="ECO:0000313" key="7">
    <source>
        <dbReference type="Proteomes" id="UP000198935"/>
    </source>
</evidence>
<gene>
    <name evidence="6" type="ORF">SAMN05421736_11915</name>
</gene>
<dbReference type="PANTHER" id="PTHR22550:SF5">
    <property type="entry name" value="LEUCINE ZIPPER PROTEIN 4"/>
    <property type="match status" value="1"/>
</dbReference>
<dbReference type="EMBL" id="FNPI01000019">
    <property type="protein sequence ID" value="SDZ58137.1"/>
    <property type="molecule type" value="Genomic_DNA"/>
</dbReference>
<reference evidence="7" key="1">
    <citation type="submission" date="2016-10" db="EMBL/GenBank/DDBJ databases">
        <authorList>
            <person name="Varghese N."/>
            <person name="Submissions S."/>
        </authorList>
    </citation>
    <scope>NUCLEOTIDE SEQUENCE [LARGE SCALE GENOMIC DNA]</scope>
    <source>
        <strain evidence="7">SP</strain>
    </source>
</reference>
<evidence type="ECO:0000313" key="6">
    <source>
        <dbReference type="EMBL" id="SDZ58137.1"/>
    </source>
</evidence>
<dbReference type="InterPro" id="IPR050768">
    <property type="entry name" value="UPF0353/GerABKA_families"/>
</dbReference>
<proteinExistence type="inferred from homology"/>
<evidence type="ECO:0000256" key="3">
    <source>
        <dbReference type="ARBA" id="ARBA00023136"/>
    </source>
</evidence>
<feature type="transmembrane region" description="Helical" evidence="5">
    <location>
        <begin position="269"/>
        <end position="291"/>
    </location>
</feature>
<dbReference type="Pfam" id="PF03323">
    <property type="entry name" value="GerA"/>
    <property type="match status" value="1"/>
</dbReference>
<feature type="transmembrane region" description="Helical" evidence="5">
    <location>
        <begin position="395"/>
        <end position="420"/>
    </location>
</feature>
<organism evidence="6 7">
    <name type="scientific">Evansella caseinilytica</name>
    <dbReference type="NCBI Taxonomy" id="1503961"/>
    <lineage>
        <taxon>Bacteria</taxon>
        <taxon>Bacillati</taxon>
        <taxon>Bacillota</taxon>
        <taxon>Bacilli</taxon>
        <taxon>Bacillales</taxon>
        <taxon>Bacillaceae</taxon>
        <taxon>Evansella</taxon>
    </lineage>
</organism>
<dbReference type="InterPro" id="IPR004995">
    <property type="entry name" value="Spore_Ger"/>
</dbReference>
<keyword evidence="7" id="KW-1185">Reference proteome</keyword>
<keyword evidence="5" id="KW-0812">Transmembrane</keyword>
<dbReference type="Proteomes" id="UP000198935">
    <property type="component" value="Unassembled WGS sequence"/>
</dbReference>
<dbReference type="PIRSF" id="PIRSF005690">
    <property type="entry name" value="GerBA"/>
    <property type="match status" value="1"/>
</dbReference>
<dbReference type="GO" id="GO:0005886">
    <property type="term" value="C:plasma membrane"/>
    <property type="evidence" value="ECO:0007669"/>
    <property type="project" value="UniProtKB-SubCell"/>
</dbReference>
<keyword evidence="3 4" id="KW-0472">Membrane</keyword>
<evidence type="ECO:0000256" key="1">
    <source>
        <dbReference type="ARBA" id="ARBA00004141"/>
    </source>
</evidence>
<sequence>MDAILSEITNKFAENEDFFIERSELLDVPVFFLGFHSLIDLTKTKTNIQRNINHTIATKASLEDCLTLLGEEKNVEDAALSILEGKLIICLEVDSKCIVTAPVSKPLNRSIEPPTNENVLLGSLNSFTEELEANLGLVRKQILSEHLRSKSFTVGRTQKKKLSLLYLEDSTDRKLVQQVIKRIEANQEKAIQNIQSLAKALGFSSWGIVSKFNITELPQEAVFYLKKGRVVLFLDQFPAALILPKLLWDMFVLESDNNHPAPMMIALRLLRIFGALITLILPGLYVALVAINPEILQIELALSIAKSREGVPYPAFVEIIIMLIVLELILEASARLPKTIGPTITMVGGIILGQAVVEAKLVSNLLIIILAATTIATSTVIGFQNLLTIRLCKYAMVILASIFGVLGIISGLVLISAYLASIKSFSIPFLHIQSTKDEADHG</sequence>
<dbReference type="GO" id="GO:0009847">
    <property type="term" value="P:spore germination"/>
    <property type="evidence" value="ECO:0007669"/>
    <property type="project" value="UniProtKB-UniRule"/>
</dbReference>
<accession>A0A1H3U772</accession>
<keyword evidence="5" id="KW-1133">Transmembrane helix</keyword>
<dbReference type="OrthoDB" id="1726708at2"/>
<protein>
    <submittedName>
        <fullName evidence="6">GerA spore germination protein</fullName>
    </submittedName>
</protein>
<comment type="similarity">
    <text evidence="2 4">Belongs to the GerABKA family.</text>
</comment>
<comment type="subcellular location">
    <subcellularLocation>
        <location evidence="4">Cell membrane</location>
    </subcellularLocation>
    <subcellularLocation>
        <location evidence="1">Membrane</location>
        <topology evidence="1">Multi-pass membrane protein</topology>
    </subcellularLocation>
</comment>
<feature type="transmembrane region" description="Helical" evidence="5">
    <location>
        <begin position="311"/>
        <end position="330"/>
    </location>
</feature>
<dbReference type="STRING" id="1503961.SAMN05421736_11915"/>